<dbReference type="RefSeq" id="WP_143149944.1">
    <property type="nucleotide sequence ID" value="NZ_FQVO01000021.1"/>
</dbReference>
<keyword evidence="2" id="KW-1185">Reference proteome</keyword>
<dbReference type="OrthoDB" id="1249967at2"/>
<evidence type="ECO:0000313" key="1">
    <source>
        <dbReference type="EMBL" id="SHF44258.1"/>
    </source>
</evidence>
<dbReference type="STRING" id="1302685.SAMN05444408_12116"/>
<organism evidence="1 2">
    <name type="scientific">Chryseobacterium takakiae</name>
    <dbReference type="NCBI Taxonomy" id="1302685"/>
    <lineage>
        <taxon>Bacteria</taxon>
        <taxon>Pseudomonadati</taxon>
        <taxon>Bacteroidota</taxon>
        <taxon>Flavobacteriia</taxon>
        <taxon>Flavobacteriales</taxon>
        <taxon>Weeksellaceae</taxon>
        <taxon>Chryseobacterium group</taxon>
        <taxon>Chryseobacterium</taxon>
    </lineage>
</organism>
<name>A0A1M5BNZ5_9FLAO</name>
<sequence>MNYRLSQSHSVKAYRTNALGAVNQDSGGGGSAATFGETQAYRDIMAYLADSEPEYFKGINFSQFDNISDEEPVNFFGKNDKSVFDKKFKEMHDFLKNTKGDGIFRVYGHGNLNMLWNEDERLFSAKDFDKAMLAKNKNWANIDKYKNPTLILFACLSASDVGNNGSMAKQISKAHPNLTVIGFRGFVEYDLDVKGIKNITRQQGAGDGNGLIVFYKNGQALHGYYYREYLKKYTNFK</sequence>
<protein>
    <submittedName>
        <fullName evidence="1">Uncharacterized protein</fullName>
    </submittedName>
</protein>
<reference evidence="2" key="1">
    <citation type="submission" date="2016-11" db="EMBL/GenBank/DDBJ databases">
        <authorList>
            <person name="Varghese N."/>
            <person name="Submissions S."/>
        </authorList>
    </citation>
    <scope>NUCLEOTIDE SEQUENCE [LARGE SCALE GENOMIC DNA]</scope>
    <source>
        <strain evidence="2">DSM 26898</strain>
    </source>
</reference>
<dbReference type="Proteomes" id="UP000184236">
    <property type="component" value="Unassembled WGS sequence"/>
</dbReference>
<dbReference type="AlphaFoldDB" id="A0A1M5BNZ5"/>
<dbReference type="EMBL" id="FQVO01000021">
    <property type="protein sequence ID" value="SHF44258.1"/>
    <property type="molecule type" value="Genomic_DNA"/>
</dbReference>
<evidence type="ECO:0000313" key="2">
    <source>
        <dbReference type="Proteomes" id="UP000184236"/>
    </source>
</evidence>
<gene>
    <name evidence="1" type="ORF">SAMN05444408_12116</name>
</gene>
<accession>A0A1M5BNZ5</accession>
<proteinExistence type="predicted"/>